<dbReference type="SUPFAM" id="SSF53300">
    <property type="entry name" value="vWA-like"/>
    <property type="match status" value="1"/>
</dbReference>
<dbReference type="Proteomes" id="UP001422759">
    <property type="component" value="Unassembled WGS sequence"/>
</dbReference>
<organism evidence="3 4">
    <name type="scientific">Kitasatospora kazusensis</name>
    <dbReference type="NCBI Taxonomy" id="407974"/>
    <lineage>
        <taxon>Bacteria</taxon>
        <taxon>Bacillati</taxon>
        <taxon>Actinomycetota</taxon>
        <taxon>Actinomycetes</taxon>
        <taxon>Kitasatosporales</taxon>
        <taxon>Streptomycetaceae</taxon>
        <taxon>Kitasatospora</taxon>
    </lineage>
</organism>
<dbReference type="InterPro" id="IPR036465">
    <property type="entry name" value="vWFA_dom_sf"/>
</dbReference>
<dbReference type="InterPro" id="IPR002035">
    <property type="entry name" value="VWF_A"/>
</dbReference>
<feature type="compositionally biased region" description="Pro residues" evidence="1">
    <location>
        <begin position="33"/>
        <end position="50"/>
    </location>
</feature>
<accession>A0ABP5KWP9</accession>
<dbReference type="PROSITE" id="PS50234">
    <property type="entry name" value="VWFA"/>
    <property type="match status" value="1"/>
</dbReference>
<feature type="region of interest" description="Disordered" evidence="1">
    <location>
        <begin position="28"/>
        <end position="52"/>
    </location>
</feature>
<keyword evidence="4" id="KW-1185">Reference proteome</keyword>
<dbReference type="RefSeq" id="WP_344462289.1">
    <property type="nucleotide sequence ID" value="NZ_BAAANT010000006.1"/>
</dbReference>
<protein>
    <submittedName>
        <fullName evidence="3">VWA domain-containing protein</fullName>
    </submittedName>
</protein>
<sequence>MSLYEFGPAEGYHERQPVLLLLDTSASMGRPAEQPPGRPAEQPPGRPAGQPPIDALNDALVRWFDGERTTPRLRARVEVCLVAFDSRVRVFDHGRNELVPVEEAASDRLFVPVDGMRPPRLEASGLTRLTDAVETALELARSRYRTLQEQHVPVRRPFLWVLTDGAPSDAHGNPMDPAALAGTARRVRLGEERGEFVLQAVGVRGADLELLQVLAPKAVLMLEDLSFGQILDLLFQSSDRITPDRTADDIHRDVRQYNEKRERMRRLEEKHR</sequence>
<evidence type="ECO:0000313" key="3">
    <source>
        <dbReference type="EMBL" id="GAA2136533.1"/>
    </source>
</evidence>
<evidence type="ECO:0000313" key="4">
    <source>
        <dbReference type="Proteomes" id="UP001422759"/>
    </source>
</evidence>
<dbReference type="EMBL" id="BAAANT010000006">
    <property type="protein sequence ID" value="GAA2136533.1"/>
    <property type="molecule type" value="Genomic_DNA"/>
</dbReference>
<dbReference type="Gene3D" id="3.40.50.410">
    <property type="entry name" value="von Willebrand factor, type A domain"/>
    <property type="match status" value="1"/>
</dbReference>
<evidence type="ECO:0000256" key="1">
    <source>
        <dbReference type="SAM" id="MobiDB-lite"/>
    </source>
</evidence>
<comment type="caution">
    <text evidence="3">The sequence shown here is derived from an EMBL/GenBank/DDBJ whole genome shotgun (WGS) entry which is preliminary data.</text>
</comment>
<name>A0ABP5KWP9_9ACTN</name>
<feature type="domain" description="VWFA" evidence="2">
    <location>
        <begin position="17"/>
        <end position="254"/>
    </location>
</feature>
<evidence type="ECO:0000259" key="2">
    <source>
        <dbReference type="PROSITE" id="PS50234"/>
    </source>
</evidence>
<gene>
    <name evidence="3" type="ORF">GCM10009760_16130</name>
</gene>
<reference evidence="4" key="1">
    <citation type="journal article" date="2019" name="Int. J. Syst. Evol. Microbiol.">
        <title>The Global Catalogue of Microorganisms (GCM) 10K type strain sequencing project: providing services to taxonomists for standard genome sequencing and annotation.</title>
        <authorList>
            <consortium name="The Broad Institute Genomics Platform"/>
            <consortium name="The Broad Institute Genome Sequencing Center for Infectious Disease"/>
            <person name="Wu L."/>
            <person name="Ma J."/>
        </authorList>
    </citation>
    <scope>NUCLEOTIDE SEQUENCE [LARGE SCALE GENOMIC DNA]</scope>
    <source>
        <strain evidence="4">JCM 14560</strain>
    </source>
</reference>
<proteinExistence type="predicted"/>